<name>A0A7M2YUP8_9ACTN</name>
<proteinExistence type="predicted"/>
<evidence type="ECO:0000313" key="4">
    <source>
        <dbReference type="Proteomes" id="UP000254134"/>
    </source>
</evidence>
<dbReference type="RefSeq" id="WP_114796837.1">
    <property type="nucleotide sequence ID" value="NZ_QQZY01000006.1"/>
</dbReference>
<keyword evidence="4" id="KW-1185">Reference proteome</keyword>
<gene>
    <name evidence="3" type="ORF">Gocc_2426</name>
</gene>
<organism evidence="3 4">
    <name type="scientific">Gaiella occulta</name>
    <dbReference type="NCBI Taxonomy" id="1002870"/>
    <lineage>
        <taxon>Bacteria</taxon>
        <taxon>Bacillati</taxon>
        <taxon>Actinomycetota</taxon>
        <taxon>Thermoleophilia</taxon>
        <taxon>Gaiellales</taxon>
        <taxon>Gaiellaceae</taxon>
        <taxon>Gaiella</taxon>
    </lineage>
</organism>
<dbReference type="InterPro" id="IPR002864">
    <property type="entry name" value="Acyl-ACP_thioesterase_NHD"/>
</dbReference>
<dbReference type="InterPro" id="IPR049427">
    <property type="entry name" value="Acyl-ACP_TE_C"/>
</dbReference>
<feature type="domain" description="Acyl-ACP thioesterase N-terminal hotdog" evidence="1">
    <location>
        <begin position="15"/>
        <end position="126"/>
    </location>
</feature>
<comment type="caution">
    <text evidence="3">The sequence shown here is derived from an EMBL/GenBank/DDBJ whole genome shotgun (WGS) entry which is preliminary data.</text>
</comment>
<dbReference type="EMBL" id="QQZY01000006">
    <property type="protein sequence ID" value="RDI73862.1"/>
    <property type="molecule type" value="Genomic_DNA"/>
</dbReference>
<dbReference type="Proteomes" id="UP000254134">
    <property type="component" value="Unassembled WGS sequence"/>
</dbReference>
<dbReference type="AlphaFoldDB" id="A0A7M2YUP8"/>
<dbReference type="InterPro" id="IPR029069">
    <property type="entry name" value="HotDog_dom_sf"/>
</dbReference>
<dbReference type="GO" id="GO:0016790">
    <property type="term" value="F:thiolester hydrolase activity"/>
    <property type="evidence" value="ECO:0007669"/>
    <property type="project" value="InterPro"/>
</dbReference>
<accession>A0A7M2YUP8</accession>
<protein>
    <submittedName>
        <fullName evidence="3">Acyl-ACP thioesterase</fullName>
    </submittedName>
</protein>
<evidence type="ECO:0000259" key="1">
    <source>
        <dbReference type="Pfam" id="PF01643"/>
    </source>
</evidence>
<reference evidence="4" key="2">
    <citation type="journal article" date="2019" name="MicrobiologyOpen">
        <title>High-quality draft genome sequence of Gaiella occulta isolated from a 150 meter deep mineral water borehole and comparison with the genome sequences of other deep-branching lineages of the phylum Actinobacteria.</title>
        <authorList>
            <person name="Severino R."/>
            <person name="Froufe H.J.C."/>
            <person name="Barroso C."/>
            <person name="Albuquerque L."/>
            <person name="Lobo-da-Cunha A."/>
            <person name="da Costa M.S."/>
            <person name="Egas C."/>
        </authorList>
    </citation>
    <scope>NUCLEOTIDE SEQUENCE [LARGE SCALE GENOMIC DNA]</scope>
    <source>
        <strain evidence="4">F2-233</strain>
    </source>
</reference>
<sequence length="245" mass="26959">MLDTSIPPPTQARAFAARRRVRLSDLDACGRVRLDAVARFLQDAAIDDVQETGWGLPEHLWFVRRIRVDVLAPLLDDRDVEVVTWCSGLAALAAGRRWSLTGDRGGRVEVDSVWIHLGPDQRPARIEDFGVYAEAAAGRRASTKLRLPDPPAGAARSPWPPRTTDVDLHGHVNNAVYWQAVEDRLAGCAIDLRRPCRAQLDYREPIDLADDVQLAEFGDGAGRYLAFAVDERVKAVAALGPLAAR</sequence>
<dbReference type="SUPFAM" id="SSF54637">
    <property type="entry name" value="Thioesterase/thiol ester dehydrase-isomerase"/>
    <property type="match status" value="2"/>
</dbReference>
<evidence type="ECO:0000313" key="3">
    <source>
        <dbReference type="EMBL" id="RDI73862.1"/>
    </source>
</evidence>
<evidence type="ECO:0000259" key="2">
    <source>
        <dbReference type="Pfam" id="PF20791"/>
    </source>
</evidence>
<dbReference type="OrthoDB" id="5242854at2"/>
<dbReference type="Gene3D" id="3.10.129.10">
    <property type="entry name" value="Hotdog Thioesterase"/>
    <property type="match status" value="1"/>
</dbReference>
<reference evidence="3 4" key="1">
    <citation type="submission" date="2018-07" db="EMBL/GenBank/DDBJ databases">
        <title>High-quality-draft genome sequence of Gaiella occulta.</title>
        <authorList>
            <person name="Severino R."/>
            <person name="Froufe H.J.C."/>
            <person name="Rainey F.A."/>
            <person name="Barroso C."/>
            <person name="Albuquerque L."/>
            <person name="Lobo-Da-Cunha A."/>
            <person name="Da Costa M.S."/>
            <person name="Egas C."/>
        </authorList>
    </citation>
    <scope>NUCLEOTIDE SEQUENCE [LARGE SCALE GENOMIC DNA]</scope>
    <source>
        <strain evidence="3 4">F2-233</strain>
    </source>
</reference>
<feature type="domain" description="Acyl-ACP thioesterase-like C-terminal" evidence="2">
    <location>
        <begin position="156"/>
        <end position="213"/>
    </location>
</feature>
<dbReference type="Pfam" id="PF01643">
    <property type="entry name" value="Acyl-ACP_TE"/>
    <property type="match status" value="1"/>
</dbReference>
<dbReference type="Pfam" id="PF20791">
    <property type="entry name" value="Acyl-ACP_TE_C"/>
    <property type="match status" value="1"/>
</dbReference>
<dbReference type="GO" id="GO:0006633">
    <property type="term" value="P:fatty acid biosynthetic process"/>
    <property type="evidence" value="ECO:0007669"/>
    <property type="project" value="InterPro"/>
</dbReference>